<reference evidence="9" key="1">
    <citation type="submission" date="2012-02" db="EMBL/GenBank/DDBJ databases">
        <title>The complete genome of Halobacteroides halobius DSM 5150.</title>
        <authorList>
            <person name="Lucas S."/>
            <person name="Copeland A."/>
            <person name="Lapidus A."/>
            <person name="Glavina del Rio T."/>
            <person name="Dalin E."/>
            <person name="Tice H."/>
            <person name="Bruce D."/>
            <person name="Goodwin L."/>
            <person name="Pitluck S."/>
            <person name="Peters L."/>
            <person name="Mikhailova N."/>
            <person name="Gu W."/>
            <person name="Kyrpides N."/>
            <person name="Mavromatis K."/>
            <person name="Ivanova N."/>
            <person name="Brettin T."/>
            <person name="Detter J.C."/>
            <person name="Han C."/>
            <person name="Larimer F."/>
            <person name="Land M."/>
            <person name="Hauser L."/>
            <person name="Markowitz V."/>
            <person name="Cheng J.-F."/>
            <person name="Hugenholtz P."/>
            <person name="Woyke T."/>
            <person name="Wu D."/>
            <person name="Tindall B."/>
            <person name="Pomrenke H."/>
            <person name="Brambilla E."/>
            <person name="Klenk H.-P."/>
            <person name="Eisen J.A."/>
        </authorList>
    </citation>
    <scope>NUCLEOTIDE SEQUENCE [LARGE SCALE GENOMIC DNA]</scope>
    <source>
        <strain evidence="9">ATCC 35273 / DSM 5150 / MD-1</strain>
    </source>
</reference>
<evidence type="ECO:0000256" key="2">
    <source>
        <dbReference type="ARBA" id="ARBA00010333"/>
    </source>
</evidence>
<dbReference type="InterPro" id="IPR018313">
    <property type="entry name" value="SBP_3_CS"/>
</dbReference>
<dbReference type="SMART" id="SM00062">
    <property type="entry name" value="PBPb"/>
    <property type="match status" value="1"/>
</dbReference>
<dbReference type="PROSITE" id="PS01039">
    <property type="entry name" value="SBP_BACTERIAL_3"/>
    <property type="match status" value="1"/>
</dbReference>
<keyword evidence="9" id="KW-1185">Reference proteome</keyword>
<evidence type="ECO:0000256" key="3">
    <source>
        <dbReference type="ARBA" id="ARBA00022729"/>
    </source>
</evidence>
<protein>
    <submittedName>
        <fullName evidence="8">Periplasmic component of amino acid ABC-type transporter/signal transduction system</fullName>
    </submittedName>
</protein>
<name>L0KAR8_HALHC</name>
<dbReference type="Gene3D" id="3.40.190.10">
    <property type="entry name" value="Periplasmic binding protein-like II"/>
    <property type="match status" value="2"/>
</dbReference>
<evidence type="ECO:0000256" key="5">
    <source>
        <dbReference type="SAM" id="SignalP"/>
    </source>
</evidence>
<evidence type="ECO:0000313" key="9">
    <source>
        <dbReference type="Proteomes" id="UP000010880"/>
    </source>
</evidence>
<dbReference type="AlphaFoldDB" id="L0KAR8"/>
<dbReference type="SUPFAM" id="SSF53850">
    <property type="entry name" value="Periplasmic binding protein-like II"/>
    <property type="match status" value="1"/>
</dbReference>
<dbReference type="STRING" id="748449.Halha_2235"/>
<accession>L0KAR8</accession>
<dbReference type="PANTHER" id="PTHR35936:SF17">
    <property type="entry name" value="ARGININE-BINDING EXTRACELLULAR PROTEIN ARTP"/>
    <property type="match status" value="1"/>
</dbReference>
<dbReference type="GO" id="GO:0030313">
    <property type="term" value="C:cell envelope"/>
    <property type="evidence" value="ECO:0007669"/>
    <property type="project" value="UniProtKB-SubCell"/>
</dbReference>
<dbReference type="KEGG" id="hhl:Halha_2235"/>
<evidence type="ECO:0000256" key="1">
    <source>
        <dbReference type="ARBA" id="ARBA00004196"/>
    </source>
</evidence>
<feature type="domain" description="Ionotropic glutamate receptor C-terminal" evidence="7">
    <location>
        <begin position="35"/>
        <end position="252"/>
    </location>
</feature>
<dbReference type="HOGENOM" id="CLU_019602_18_2_9"/>
<dbReference type="InterPro" id="IPR001638">
    <property type="entry name" value="Solute-binding_3/MltF_N"/>
</dbReference>
<feature type="domain" description="Solute-binding protein family 3/N-terminal" evidence="6">
    <location>
        <begin position="35"/>
        <end position="252"/>
    </location>
</feature>
<dbReference type="Pfam" id="PF00497">
    <property type="entry name" value="SBP_bac_3"/>
    <property type="match status" value="1"/>
</dbReference>
<dbReference type="RefSeq" id="WP_015327825.1">
    <property type="nucleotide sequence ID" value="NC_019978.1"/>
</dbReference>
<dbReference type="InterPro" id="IPR001320">
    <property type="entry name" value="Iontro_rcpt_C"/>
</dbReference>
<organism evidence="8 9">
    <name type="scientific">Halobacteroides halobius (strain ATCC 35273 / DSM 5150 / MD-1)</name>
    <dbReference type="NCBI Taxonomy" id="748449"/>
    <lineage>
        <taxon>Bacteria</taxon>
        <taxon>Bacillati</taxon>
        <taxon>Bacillota</taxon>
        <taxon>Clostridia</taxon>
        <taxon>Halanaerobiales</taxon>
        <taxon>Halobacteroidaceae</taxon>
        <taxon>Halobacteroides</taxon>
    </lineage>
</organism>
<comment type="similarity">
    <text evidence="2 4">Belongs to the bacterial solute-binding protein 3 family.</text>
</comment>
<dbReference type="SMART" id="SM00079">
    <property type="entry name" value="PBPe"/>
    <property type="match status" value="1"/>
</dbReference>
<dbReference type="GO" id="GO:0015276">
    <property type="term" value="F:ligand-gated monoatomic ion channel activity"/>
    <property type="evidence" value="ECO:0007669"/>
    <property type="project" value="InterPro"/>
</dbReference>
<keyword evidence="3 5" id="KW-0732">Signal</keyword>
<dbReference type="Proteomes" id="UP000010880">
    <property type="component" value="Chromosome"/>
</dbReference>
<evidence type="ECO:0000256" key="4">
    <source>
        <dbReference type="RuleBase" id="RU003744"/>
    </source>
</evidence>
<dbReference type="PANTHER" id="PTHR35936">
    <property type="entry name" value="MEMBRANE-BOUND LYTIC MUREIN TRANSGLYCOSYLASE F"/>
    <property type="match status" value="1"/>
</dbReference>
<dbReference type="PROSITE" id="PS51257">
    <property type="entry name" value="PROKAR_LIPOPROTEIN"/>
    <property type="match status" value="1"/>
</dbReference>
<dbReference type="EMBL" id="CP003359">
    <property type="protein sequence ID" value="AGB42111.1"/>
    <property type="molecule type" value="Genomic_DNA"/>
</dbReference>
<evidence type="ECO:0000259" key="6">
    <source>
        <dbReference type="SMART" id="SM00062"/>
    </source>
</evidence>
<sequence>MKKILLFSLLIGLLVVTGCGQQEATTWSKIQNKGKLVVGMDAAYRPFEYHNQNDKIVGFDVDMLQAVADQLGVKLVIKDTAWDGIIPGLKAKKYDVIASAMTITEQREKAVDFSNPYFNAGQVVAVLDSNNTIKSVDDLTGKVVGVQLGTTGDLKVSKMEGIKKIKRYGKIPQAFIELQNGRLDAVVNDLPVTAAYIMKKPNVKIVGEPFTSEQYGIAIREADDKLTKKVNAAIKKIKENGTYDKIYNKWFK</sequence>
<gene>
    <name evidence="8" type="ordered locus">Halha_2235</name>
</gene>
<proteinExistence type="inferred from homology"/>
<dbReference type="CDD" id="cd13624">
    <property type="entry name" value="PBP2_Arg_Lys_His"/>
    <property type="match status" value="1"/>
</dbReference>
<dbReference type="GO" id="GO:0016020">
    <property type="term" value="C:membrane"/>
    <property type="evidence" value="ECO:0007669"/>
    <property type="project" value="InterPro"/>
</dbReference>
<feature type="chain" id="PRO_5003944451" evidence="5">
    <location>
        <begin position="25"/>
        <end position="252"/>
    </location>
</feature>
<dbReference type="eggNOG" id="COG0834">
    <property type="taxonomic scope" value="Bacteria"/>
</dbReference>
<feature type="signal peptide" evidence="5">
    <location>
        <begin position="1"/>
        <end position="24"/>
    </location>
</feature>
<evidence type="ECO:0000259" key="7">
    <source>
        <dbReference type="SMART" id="SM00079"/>
    </source>
</evidence>
<evidence type="ECO:0000313" key="8">
    <source>
        <dbReference type="EMBL" id="AGB42111.1"/>
    </source>
</evidence>
<comment type="subcellular location">
    <subcellularLocation>
        <location evidence="1">Cell envelope</location>
    </subcellularLocation>
</comment>